<proteinExistence type="predicted"/>
<evidence type="ECO:0000256" key="3">
    <source>
        <dbReference type="ARBA" id="ARBA00022692"/>
    </source>
</evidence>
<dbReference type="RefSeq" id="WP_307228321.1">
    <property type="nucleotide sequence ID" value="NZ_JAUSTT010000008.1"/>
</dbReference>
<dbReference type="Pfam" id="PF13396">
    <property type="entry name" value="PLDc_N"/>
    <property type="match status" value="1"/>
</dbReference>
<feature type="transmembrane region" description="Helical" evidence="6">
    <location>
        <begin position="38"/>
        <end position="57"/>
    </location>
</feature>
<comment type="subcellular location">
    <subcellularLocation>
        <location evidence="1">Cell membrane</location>
        <topology evidence="1">Multi-pass membrane protein</topology>
    </subcellularLocation>
</comment>
<name>A0ABT9WR20_9BACI</name>
<evidence type="ECO:0000256" key="6">
    <source>
        <dbReference type="SAM" id="Phobius"/>
    </source>
</evidence>
<evidence type="ECO:0000256" key="2">
    <source>
        <dbReference type="ARBA" id="ARBA00022475"/>
    </source>
</evidence>
<accession>A0ABT9WR20</accession>
<dbReference type="Proteomes" id="UP001223586">
    <property type="component" value="Unassembled WGS sequence"/>
</dbReference>
<keyword evidence="3 6" id="KW-0812">Transmembrane</keyword>
<keyword evidence="2" id="KW-1003">Cell membrane</keyword>
<keyword evidence="4 6" id="KW-1133">Transmembrane helix</keyword>
<keyword evidence="5 6" id="KW-0472">Membrane</keyword>
<dbReference type="InterPro" id="IPR027379">
    <property type="entry name" value="CLS_N"/>
</dbReference>
<organism evidence="8 9">
    <name type="scientific">Bacillus chungangensis</name>
    <dbReference type="NCBI Taxonomy" id="587633"/>
    <lineage>
        <taxon>Bacteria</taxon>
        <taxon>Bacillati</taxon>
        <taxon>Bacillota</taxon>
        <taxon>Bacilli</taxon>
        <taxon>Bacillales</taxon>
        <taxon>Bacillaceae</taxon>
        <taxon>Bacillus</taxon>
    </lineage>
</organism>
<comment type="caution">
    <text evidence="8">The sequence shown here is derived from an EMBL/GenBank/DDBJ whole genome shotgun (WGS) entry which is preliminary data.</text>
</comment>
<gene>
    <name evidence="8" type="ORF">J2S08_001582</name>
</gene>
<evidence type="ECO:0000256" key="5">
    <source>
        <dbReference type="ARBA" id="ARBA00023136"/>
    </source>
</evidence>
<keyword evidence="9" id="KW-1185">Reference proteome</keyword>
<evidence type="ECO:0000313" key="8">
    <source>
        <dbReference type="EMBL" id="MDQ0175746.1"/>
    </source>
</evidence>
<evidence type="ECO:0000313" key="9">
    <source>
        <dbReference type="Proteomes" id="UP001223586"/>
    </source>
</evidence>
<evidence type="ECO:0000256" key="1">
    <source>
        <dbReference type="ARBA" id="ARBA00004651"/>
    </source>
</evidence>
<feature type="transmembrane region" description="Helical" evidence="6">
    <location>
        <begin position="6"/>
        <end position="26"/>
    </location>
</feature>
<reference evidence="8 9" key="1">
    <citation type="submission" date="2023-07" db="EMBL/GenBank/DDBJ databases">
        <title>Genomic Encyclopedia of Type Strains, Phase IV (KMG-IV): sequencing the most valuable type-strain genomes for metagenomic binning, comparative biology and taxonomic classification.</title>
        <authorList>
            <person name="Goeker M."/>
        </authorList>
    </citation>
    <scope>NUCLEOTIDE SEQUENCE [LARGE SCALE GENOMIC DNA]</scope>
    <source>
        <strain evidence="8 9">DSM 23837</strain>
    </source>
</reference>
<feature type="domain" description="Cardiolipin synthase N-terminal" evidence="7">
    <location>
        <begin position="17"/>
        <end position="59"/>
    </location>
</feature>
<evidence type="ECO:0000259" key="7">
    <source>
        <dbReference type="Pfam" id="PF13396"/>
    </source>
</evidence>
<sequence>MEFNWQLLIPFIMIQFILMTIALFDLFKKQPHKESKWVWVFIIVVINIFGPVMYFIIGRRNN</sequence>
<evidence type="ECO:0000256" key="4">
    <source>
        <dbReference type="ARBA" id="ARBA00022989"/>
    </source>
</evidence>
<dbReference type="EMBL" id="JAUSTT010000008">
    <property type="protein sequence ID" value="MDQ0175746.1"/>
    <property type="molecule type" value="Genomic_DNA"/>
</dbReference>
<protein>
    <recommendedName>
        <fullName evidence="7">Cardiolipin synthase N-terminal domain-containing protein</fullName>
    </recommendedName>
</protein>